<protein>
    <submittedName>
        <fullName evidence="2">Uncharacterized protein</fullName>
    </submittedName>
</protein>
<evidence type="ECO:0000256" key="1">
    <source>
        <dbReference type="SAM" id="MobiDB-lite"/>
    </source>
</evidence>
<evidence type="ECO:0000313" key="3">
    <source>
        <dbReference type="Proteomes" id="UP001166304"/>
    </source>
</evidence>
<organism evidence="2 3">
    <name type="scientific">Haloarcula salina</name>
    <dbReference type="NCBI Taxonomy" id="1429914"/>
    <lineage>
        <taxon>Archaea</taxon>
        <taxon>Methanobacteriati</taxon>
        <taxon>Methanobacteriota</taxon>
        <taxon>Stenosarchaea group</taxon>
        <taxon>Halobacteria</taxon>
        <taxon>Halobacteriales</taxon>
        <taxon>Haloarculaceae</taxon>
        <taxon>Haloarcula</taxon>
    </lineage>
</organism>
<accession>A0AA41FY57</accession>
<dbReference type="Proteomes" id="UP001166304">
    <property type="component" value="Unassembled WGS sequence"/>
</dbReference>
<dbReference type="EMBL" id="JAHQXE010000001">
    <property type="protein sequence ID" value="MBV0900169.1"/>
    <property type="molecule type" value="Genomic_DNA"/>
</dbReference>
<evidence type="ECO:0000313" key="2">
    <source>
        <dbReference type="EMBL" id="MBV0900169.1"/>
    </source>
</evidence>
<name>A0AA41FY57_9EURY</name>
<dbReference type="AlphaFoldDB" id="A0AA41FY57"/>
<keyword evidence="3" id="KW-1185">Reference proteome</keyword>
<reference evidence="2" key="1">
    <citation type="submission" date="2021-06" db="EMBL/GenBank/DDBJ databases">
        <title>New haloarchaea isolates fom saline soil.</title>
        <authorList>
            <person name="Duran-Viseras A."/>
            <person name="Sanchez-Porro C.S."/>
            <person name="Ventosa A."/>
        </authorList>
    </citation>
    <scope>NUCLEOTIDE SEQUENCE</scope>
    <source>
        <strain evidence="2">JCM 18369</strain>
    </source>
</reference>
<sequence>MSPHAFALRTGRRVPPTLHIRDLAEFGLESTEERYRLIDDDRLAADLREYDQNRNPSAFRDITAEDLDGILDSASGAASAIKAGDHDDVLDILVFAEREAYGDRVTVLDAISERKRELKRERFEDRDRVDSVLQPEDVAPSRGL</sequence>
<proteinExistence type="predicted"/>
<feature type="region of interest" description="Disordered" evidence="1">
    <location>
        <begin position="124"/>
        <end position="144"/>
    </location>
</feature>
<comment type="caution">
    <text evidence="2">The sequence shown here is derived from an EMBL/GenBank/DDBJ whole genome shotgun (WGS) entry which is preliminary data.</text>
</comment>
<dbReference type="RefSeq" id="WP_162412514.1">
    <property type="nucleotide sequence ID" value="NZ_JAHQXE010000001.1"/>
</dbReference>
<gene>
    <name evidence="2" type="ORF">KTS37_00065</name>
</gene>